<organism evidence="2 3">
    <name type="scientific">Solanum pinnatisectum</name>
    <name type="common">tansyleaf nightshade</name>
    <dbReference type="NCBI Taxonomy" id="50273"/>
    <lineage>
        <taxon>Eukaryota</taxon>
        <taxon>Viridiplantae</taxon>
        <taxon>Streptophyta</taxon>
        <taxon>Embryophyta</taxon>
        <taxon>Tracheophyta</taxon>
        <taxon>Spermatophyta</taxon>
        <taxon>Magnoliopsida</taxon>
        <taxon>eudicotyledons</taxon>
        <taxon>Gunneridae</taxon>
        <taxon>Pentapetalae</taxon>
        <taxon>asterids</taxon>
        <taxon>lamiids</taxon>
        <taxon>Solanales</taxon>
        <taxon>Solanaceae</taxon>
        <taxon>Solanoideae</taxon>
        <taxon>Solaneae</taxon>
        <taxon>Solanum</taxon>
    </lineage>
</organism>
<comment type="caution">
    <text evidence="2">The sequence shown here is derived from an EMBL/GenBank/DDBJ whole genome shotgun (WGS) entry which is preliminary data.</text>
</comment>
<dbReference type="GO" id="GO:0070403">
    <property type="term" value="F:NAD+ binding"/>
    <property type="evidence" value="ECO:0007669"/>
    <property type="project" value="InterPro"/>
</dbReference>
<dbReference type="AlphaFoldDB" id="A0AAV9MK24"/>
<protein>
    <recommendedName>
        <fullName evidence="1">3-hydroxyacyl-CoA dehydrogenase NAD binding domain-containing protein</fullName>
    </recommendedName>
</protein>
<dbReference type="InterPro" id="IPR036291">
    <property type="entry name" value="NAD(P)-bd_dom_sf"/>
</dbReference>
<dbReference type="SUPFAM" id="SSF51735">
    <property type="entry name" value="NAD(P)-binding Rossmann-fold domains"/>
    <property type="match status" value="1"/>
</dbReference>
<dbReference type="Proteomes" id="UP001311915">
    <property type="component" value="Unassembled WGS sequence"/>
</dbReference>
<dbReference type="InterPro" id="IPR006176">
    <property type="entry name" value="3-OHacyl-CoA_DH_NAD-bd"/>
</dbReference>
<dbReference type="GO" id="GO:0009658">
    <property type="term" value="P:chloroplast organization"/>
    <property type="evidence" value="ECO:0007669"/>
    <property type="project" value="TreeGrafter"/>
</dbReference>
<feature type="domain" description="3-hydroxyacyl-CoA dehydrogenase NAD binding" evidence="1">
    <location>
        <begin position="29"/>
        <end position="81"/>
    </location>
</feature>
<dbReference type="InterPro" id="IPR039910">
    <property type="entry name" value="D15-like"/>
</dbReference>
<proteinExistence type="predicted"/>
<gene>
    <name evidence="2" type="ORF">R3W88_001126</name>
</gene>
<dbReference type="GO" id="GO:0016020">
    <property type="term" value="C:membrane"/>
    <property type="evidence" value="ECO:0007669"/>
    <property type="project" value="TreeGrafter"/>
</dbReference>
<sequence>MLLIDPYGDFGNRRINYGWYLYIPLKIEKVVVIGGGLMGSGIVTTLILSSIQAILKEINFDYLQKSLKSIDDIFKSKHMTERLLCVKGDGNGDKLSTVASAMAPTLSSTGSTTTSTTQILSDFSLEIYDEVPWRIKALNRAGARDDKGNPIIRDYYESTSTRYRLMMKVCNVFLYESDGNTHDDMLLFKLEFVFNMNQGLSVWSEWLVFNRVNARARKGLVLGPMRLSPKENAGN</sequence>
<evidence type="ECO:0000313" key="3">
    <source>
        <dbReference type="Proteomes" id="UP001311915"/>
    </source>
</evidence>
<accession>A0AAV9MK24</accession>
<dbReference type="Pfam" id="PF02737">
    <property type="entry name" value="3HCDH_N"/>
    <property type="match status" value="1"/>
</dbReference>
<name>A0AAV9MK24_9SOLN</name>
<keyword evidence="3" id="KW-1185">Reference proteome</keyword>
<reference evidence="2 3" key="1">
    <citation type="submission" date="2023-10" db="EMBL/GenBank/DDBJ databases">
        <title>Genome-Wide Identification Analysis in wild type Solanum Pinnatisectum Reveals Some Genes Defensing Phytophthora Infestans.</title>
        <authorList>
            <person name="Sun C."/>
        </authorList>
    </citation>
    <scope>NUCLEOTIDE SEQUENCE [LARGE SCALE GENOMIC DNA]</scope>
    <source>
        <strain evidence="2">LQN</strain>
        <tissue evidence="2">Leaf</tissue>
    </source>
</reference>
<evidence type="ECO:0000313" key="2">
    <source>
        <dbReference type="EMBL" id="KAK4737429.1"/>
    </source>
</evidence>
<dbReference type="GO" id="GO:0006631">
    <property type="term" value="P:fatty acid metabolic process"/>
    <property type="evidence" value="ECO:0007669"/>
    <property type="project" value="InterPro"/>
</dbReference>
<dbReference type="GO" id="GO:0009793">
    <property type="term" value="P:embryo development ending in seed dormancy"/>
    <property type="evidence" value="ECO:0007669"/>
    <property type="project" value="TreeGrafter"/>
</dbReference>
<dbReference type="EMBL" id="JAWPEI010000001">
    <property type="protein sequence ID" value="KAK4737429.1"/>
    <property type="molecule type" value="Genomic_DNA"/>
</dbReference>
<dbReference type="PANTHER" id="PTHR12815">
    <property type="entry name" value="SORTING AND ASSEMBLY MACHINERY SAMM50 PROTEIN FAMILY MEMBER"/>
    <property type="match status" value="1"/>
</dbReference>
<evidence type="ECO:0000259" key="1">
    <source>
        <dbReference type="Pfam" id="PF02737"/>
    </source>
</evidence>
<dbReference type="PANTHER" id="PTHR12815:SF32">
    <property type="entry name" value="OUTER ENVELOPE PROTEIN 80, CHLOROPLASTIC"/>
    <property type="match status" value="1"/>
</dbReference>
<dbReference type="Gene3D" id="3.40.50.720">
    <property type="entry name" value="NAD(P)-binding Rossmann-like Domain"/>
    <property type="match status" value="1"/>
</dbReference>